<reference evidence="13" key="2">
    <citation type="submission" date="2021-04" db="EMBL/GenBank/DDBJ databases">
        <authorList>
            <person name="Gilroy R."/>
        </authorList>
    </citation>
    <scope>NUCLEOTIDE SEQUENCE</scope>
    <source>
        <strain evidence="13">ChiSxjej5B17-1746</strain>
    </source>
</reference>
<evidence type="ECO:0000313" key="14">
    <source>
        <dbReference type="Proteomes" id="UP000824264"/>
    </source>
</evidence>
<keyword evidence="10" id="KW-0408">Iron</keyword>
<dbReference type="EMBL" id="DXGI01000393">
    <property type="protein sequence ID" value="HIW79569.1"/>
    <property type="molecule type" value="Genomic_DNA"/>
</dbReference>
<keyword evidence="8" id="KW-0249">Electron transport</keyword>
<dbReference type="InterPro" id="IPR038266">
    <property type="entry name" value="NapC/NirT_cytc_sf"/>
</dbReference>
<evidence type="ECO:0000256" key="6">
    <source>
        <dbReference type="ARBA" id="ARBA00022692"/>
    </source>
</evidence>
<keyword evidence="5" id="KW-0349">Heme</keyword>
<evidence type="ECO:0000259" key="12">
    <source>
        <dbReference type="Pfam" id="PF03264"/>
    </source>
</evidence>
<evidence type="ECO:0000256" key="8">
    <source>
        <dbReference type="ARBA" id="ARBA00022982"/>
    </source>
</evidence>
<dbReference type="GO" id="GO:0046872">
    <property type="term" value="F:metal ion binding"/>
    <property type="evidence" value="ECO:0007669"/>
    <property type="project" value="UniProtKB-KW"/>
</dbReference>
<comment type="similarity">
    <text evidence="2">Belongs to the NapC/NirT/NrfH family.</text>
</comment>
<keyword evidence="11" id="KW-0472">Membrane</keyword>
<dbReference type="Proteomes" id="UP000824264">
    <property type="component" value="Unassembled WGS sequence"/>
</dbReference>
<dbReference type="SUPFAM" id="SSF48695">
    <property type="entry name" value="Multiheme cytochromes"/>
    <property type="match status" value="1"/>
</dbReference>
<dbReference type="AlphaFoldDB" id="A0A9D1R256"/>
<reference evidence="13" key="1">
    <citation type="journal article" date="2021" name="PeerJ">
        <title>Extensive microbial diversity within the chicken gut microbiome revealed by metagenomics and culture.</title>
        <authorList>
            <person name="Gilroy R."/>
            <person name="Ravi A."/>
            <person name="Getino M."/>
            <person name="Pursley I."/>
            <person name="Horton D.L."/>
            <person name="Alikhan N.F."/>
            <person name="Baker D."/>
            <person name="Gharbi K."/>
            <person name="Hall N."/>
            <person name="Watson M."/>
            <person name="Adriaenssens E.M."/>
            <person name="Foster-Nyarko E."/>
            <person name="Jarju S."/>
            <person name="Secka A."/>
            <person name="Antonio M."/>
            <person name="Oren A."/>
            <person name="Chaudhuri R.R."/>
            <person name="La Ragione R."/>
            <person name="Hildebrand F."/>
            <person name="Pallen M.J."/>
        </authorList>
    </citation>
    <scope>NUCLEOTIDE SEQUENCE</scope>
    <source>
        <strain evidence="13">ChiSxjej5B17-1746</strain>
    </source>
</reference>
<evidence type="ECO:0000256" key="7">
    <source>
        <dbReference type="ARBA" id="ARBA00022723"/>
    </source>
</evidence>
<keyword evidence="7" id="KW-0479">Metal-binding</keyword>
<evidence type="ECO:0000256" key="2">
    <source>
        <dbReference type="ARBA" id="ARBA00007395"/>
    </source>
</evidence>
<dbReference type="GO" id="GO:0009061">
    <property type="term" value="P:anaerobic respiration"/>
    <property type="evidence" value="ECO:0007669"/>
    <property type="project" value="TreeGrafter"/>
</dbReference>
<dbReference type="InterPro" id="IPR036280">
    <property type="entry name" value="Multihaem_cyt_sf"/>
</dbReference>
<evidence type="ECO:0000256" key="11">
    <source>
        <dbReference type="ARBA" id="ARBA00023136"/>
    </source>
</evidence>
<keyword evidence="9" id="KW-1133">Transmembrane helix</keyword>
<keyword evidence="4" id="KW-1003">Cell membrane</keyword>
<evidence type="ECO:0000256" key="4">
    <source>
        <dbReference type="ARBA" id="ARBA00022475"/>
    </source>
</evidence>
<dbReference type="Pfam" id="PF03264">
    <property type="entry name" value="Cytochrom_NNT"/>
    <property type="match status" value="1"/>
</dbReference>
<evidence type="ECO:0000256" key="10">
    <source>
        <dbReference type="ARBA" id="ARBA00023004"/>
    </source>
</evidence>
<protein>
    <submittedName>
        <fullName evidence="13">NapC/NirT family cytochrome c</fullName>
    </submittedName>
</protein>
<sequence length="158" mass="17155">MSEVSPRKCPWLKMLLGGVALGVLVLAGLAWGMRVTDARPFCSSCHIMEQAARTHKLSPHANLACNECHAPTALLSKLPFKAKEGARDFYMNTVGNVELPIVAGMATKDVVNANCKACHAATNMEVASMDAKPYCVDCHRSAQHMRMKPISTRMVADE</sequence>
<organism evidence="13 14">
    <name type="scientific">Candidatus Bilophila faecipullorum</name>
    <dbReference type="NCBI Taxonomy" id="2838482"/>
    <lineage>
        <taxon>Bacteria</taxon>
        <taxon>Pseudomonadati</taxon>
        <taxon>Thermodesulfobacteriota</taxon>
        <taxon>Desulfovibrionia</taxon>
        <taxon>Desulfovibrionales</taxon>
        <taxon>Desulfovibrionaceae</taxon>
        <taxon>Bilophila</taxon>
    </lineage>
</organism>
<evidence type="ECO:0000256" key="5">
    <source>
        <dbReference type="ARBA" id="ARBA00022617"/>
    </source>
</evidence>
<evidence type="ECO:0000256" key="1">
    <source>
        <dbReference type="ARBA" id="ARBA00004236"/>
    </source>
</evidence>
<keyword evidence="3" id="KW-0813">Transport</keyword>
<keyword evidence="6" id="KW-0812">Transmembrane</keyword>
<evidence type="ECO:0000256" key="9">
    <source>
        <dbReference type="ARBA" id="ARBA00022989"/>
    </source>
</evidence>
<gene>
    <name evidence="13" type="ORF">H9874_10580</name>
</gene>
<dbReference type="InterPro" id="IPR005126">
    <property type="entry name" value="NapC/NirT_cyt_c_N"/>
</dbReference>
<dbReference type="InterPro" id="IPR051174">
    <property type="entry name" value="Cytochrome_c-type_ET"/>
</dbReference>
<dbReference type="Gene3D" id="1.10.3820.10">
    <property type="entry name" value="Di-heme elbow motif domain"/>
    <property type="match status" value="1"/>
</dbReference>
<accession>A0A9D1R256</accession>
<dbReference type="GO" id="GO:0005886">
    <property type="term" value="C:plasma membrane"/>
    <property type="evidence" value="ECO:0007669"/>
    <property type="project" value="UniProtKB-SubCell"/>
</dbReference>
<comment type="subcellular location">
    <subcellularLocation>
        <location evidence="1">Cell membrane</location>
    </subcellularLocation>
</comment>
<dbReference type="GO" id="GO:0009055">
    <property type="term" value="F:electron transfer activity"/>
    <property type="evidence" value="ECO:0007669"/>
    <property type="project" value="TreeGrafter"/>
</dbReference>
<evidence type="ECO:0000256" key="3">
    <source>
        <dbReference type="ARBA" id="ARBA00022448"/>
    </source>
</evidence>
<comment type="caution">
    <text evidence="13">The sequence shown here is derived from an EMBL/GenBank/DDBJ whole genome shotgun (WGS) entry which is preliminary data.</text>
</comment>
<dbReference type="PANTHER" id="PTHR30333">
    <property type="entry name" value="CYTOCHROME C-TYPE PROTEIN"/>
    <property type="match status" value="1"/>
</dbReference>
<feature type="domain" description="NapC/NirT cytochrome c N-terminal" evidence="12">
    <location>
        <begin position="11"/>
        <end position="145"/>
    </location>
</feature>
<dbReference type="PANTHER" id="PTHR30333:SF1">
    <property type="entry name" value="CYTOCHROME C-TYPE PROTEIN NAPC"/>
    <property type="match status" value="1"/>
</dbReference>
<proteinExistence type="inferred from homology"/>
<name>A0A9D1R256_9BACT</name>
<evidence type="ECO:0000313" key="13">
    <source>
        <dbReference type="EMBL" id="HIW79569.1"/>
    </source>
</evidence>